<dbReference type="InterPro" id="IPR004360">
    <property type="entry name" value="Glyas_Fos-R_dOase_dom"/>
</dbReference>
<dbReference type="PROSITE" id="PS51819">
    <property type="entry name" value="VOC"/>
    <property type="match status" value="1"/>
</dbReference>
<name>A0ABQ6G5M0_9CHLR</name>
<gene>
    <name evidence="2" type="ORF">KDH_74010</name>
</gene>
<protein>
    <recommendedName>
        <fullName evidence="1">VOC domain-containing protein</fullName>
    </recommendedName>
</protein>
<dbReference type="Proteomes" id="UP001344906">
    <property type="component" value="Unassembled WGS sequence"/>
</dbReference>
<reference evidence="2 3" key="1">
    <citation type="submission" date="2023-02" db="EMBL/GenBank/DDBJ databases">
        <title>Dictyobacter halimunensis sp. nov., a new member of the class Ktedonobacteria from forest soil in a geothermal area.</title>
        <authorList>
            <person name="Rachmania M.K."/>
            <person name="Ningsih F."/>
            <person name="Sakai Y."/>
            <person name="Yabe S."/>
            <person name="Yokota A."/>
            <person name="Sjamsuridzal W."/>
        </authorList>
    </citation>
    <scope>NUCLEOTIDE SEQUENCE [LARGE SCALE GENOMIC DNA]</scope>
    <source>
        <strain evidence="2 3">S3.2.2.5</strain>
    </source>
</reference>
<keyword evidence="3" id="KW-1185">Reference proteome</keyword>
<dbReference type="RefSeq" id="WP_338257689.1">
    <property type="nucleotide sequence ID" value="NZ_BSRI01000002.1"/>
</dbReference>
<evidence type="ECO:0000313" key="2">
    <source>
        <dbReference type="EMBL" id="GLV60582.1"/>
    </source>
</evidence>
<dbReference type="Pfam" id="PF00903">
    <property type="entry name" value="Glyoxalase"/>
    <property type="match status" value="1"/>
</dbReference>
<dbReference type="InterPro" id="IPR037523">
    <property type="entry name" value="VOC_core"/>
</dbReference>
<dbReference type="Gene3D" id="3.10.180.10">
    <property type="entry name" value="2,3-Dihydroxybiphenyl 1,2-Dioxygenase, domain 1"/>
    <property type="match status" value="1"/>
</dbReference>
<evidence type="ECO:0000313" key="3">
    <source>
        <dbReference type="Proteomes" id="UP001344906"/>
    </source>
</evidence>
<sequence length="118" mass="12917">MSTMPVLDFVVFYVSDLEESFKYFTEALGFKANPEQSGPMFRGLIGNEQRIGFGLSLVGNNTPPAGTIELYFKPDDINELHTTLTARGAGTTPIVQMPFGNIFGVQSPDKHALVMLQS</sequence>
<evidence type="ECO:0000259" key="1">
    <source>
        <dbReference type="PROSITE" id="PS51819"/>
    </source>
</evidence>
<proteinExistence type="predicted"/>
<dbReference type="EMBL" id="BSRI01000002">
    <property type="protein sequence ID" value="GLV60582.1"/>
    <property type="molecule type" value="Genomic_DNA"/>
</dbReference>
<feature type="domain" description="VOC" evidence="1">
    <location>
        <begin position="6"/>
        <end position="118"/>
    </location>
</feature>
<organism evidence="2 3">
    <name type="scientific">Dictyobacter halimunensis</name>
    <dbReference type="NCBI Taxonomy" id="3026934"/>
    <lineage>
        <taxon>Bacteria</taxon>
        <taxon>Bacillati</taxon>
        <taxon>Chloroflexota</taxon>
        <taxon>Ktedonobacteria</taxon>
        <taxon>Ktedonobacterales</taxon>
        <taxon>Dictyobacteraceae</taxon>
        <taxon>Dictyobacter</taxon>
    </lineage>
</organism>
<dbReference type="InterPro" id="IPR029068">
    <property type="entry name" value="Glyas_Bleomycin-R_OHBP_Dase"/>
</dbReference>
<comment type="caution">
    <text evidence="2">The sequence shown here is derived from an EMBL/GenBank/DDBJ whole genome shotgun (WGS) entry which is preliminary data.</text>
</comment>
<accession>A0ABQ6G5M0</accession>
<dbReference type="SUPFAM" id="SSF54593">
    <property type="entry name" value="Glyoxalase/Bleomycin resistance protein/Dihydroxybiphenyl dioxygenase"/>
    <property type="match status" value="1"/>
</dbReference>